<proteinExistence type="inferred from homology"/>
<name>A0A1H9UG78_9FIRM</name>
<dbReference type="EMBL" id="FOGW01000029">
    <property type="protein sequence ID" value="SES08446.1"/>
    <property type="molecule type" value="Genomic_DNA"/>
</dbReference>
<gene>
    <name evidence="5" type="ORF">SAMN02910429_02089</name>
</gene>
<evidence type="ECO:0000313" key="5">
    <source>
        <dbReference type="EMBL" id="SES08446.1"/>
    </source>
</evidence>
<evidence type="ECO:0000259" key="4">
    <source>
        <dbReference type="Pfam" id="PF03389"/>
    </source>
</evidence>
<evidence type="ECO:0000313" key="6">
    <source>
        <dbReference type="Proteomes" id="UP000182471"/>
    </source>
</evidence>
<feature type="domain" description="MobA/MobL protein" evidence="4">
    <location>
        <begin position="24"/>
        <end position="250"/>
    </location>
</feature>
<keyword evidence="6" id="KW-1185">Reference proteome</keyword>
<dbReference type="Gene3D" id="3.30.930.30">
    <property type="match status" value="1"/>
</dbReference>
<accession>A0A1H9UG78</accession>
<dbReference type="Proteomes" id="UP000182471">
    <property type="component" value="Unassembled WGS sequence"/>
</dbReference>
<dbReference type="Pfam" id="PF03389">
    <property type="entry name" value="MobA_MobL"/>
    <property type="match status" value="1"/>
</dbReference>
<evidence type="ECO:0000256" key="2">
    <source>
        <dbReference type="ARBA" id="ARBA00022971"/>
    </source>
</evidence>
<feature type="region of interest" description="Disordered" evidence="3">
    <location>
        <begin position="398"/>
        <end position="424"/>
    </location>
</feature>
<keyword evidence="2" id="KW-0184">Conjugation</keyword>
<sequence length="424" mass="49645">MPKWMSTRFSVMTRGGNKHCSCPSAIDAAGYISREELYSEYDGHTYKPDPKEDLVHKEIDLPENEPKEYQDRAALWNSVEAIEKQHNAQLCRMFKASLPNDWTYEVAEEVVRKYVKDNFVSKGMCADGAINDSVNEKGQRNLHFHLLLTLRAIDENGKWMPKQKKIYILDKDGNKIRTKKGYKSKTEKTTDWDEPSKAKMWRKNLTELINETNDALKINEHWEHRSFKELGMEELPTIHLGSRANALEKKGIRTERGDYNRKVMEIRGLIDFITRTSASIENFKAKIKDTSNEVIELIESVCKRHKILQLPIISGKFLRKVSHRERLQDPNNMVAFVELKNITTFDSLQGYLAEHEEKYDRLNKKLSKGEDDPEYIKKEIKSELSGLAFAEVLDYNKTNEDRERANDKRNKEQHKVERKHRQER</sequence>
<comment type="similarity">
    <text evidence="1">Belongs to the MobA/MobL family.</text>
</comment>
<reference evidence="6" key="1">
    <citation type="submission" date="2016-10" db="EMBL/GenBank/DDBJ databases">
        <authorList>
            <person name="Varghese N."/>
            <person name="Submissions S."/>
        </authorList>
    </citation>
    <scope>NUCLEOTIDE SEQUENCE [LARGE SCALE GENOMIC DNA]</scope>
    <source>
        <strain evidence="6">S1b</strain>
    </source>
</reference>
<evidence type="ECO:0000256" key="1">
    <source>
        <dbReference type="ARBA" id="ARBA00010873"/>
    </source>
</evidence>
<dbReference type="RefSeq" id="WP_074730912.1">
    <property type="nucleotide sequence ID" value="NZ_FOGW01000029.1"/>
</dbReference>
<organism evidence="5 6">
    <name type="scientific">Lachnobacterium bovis</name>
    <dbReference type="NCBI Taxonomy" id="140626"/>
    <lineage>
        <taxon>Bacteria</taxon>
        <taxon>Bacillati</taxon>
        <taxon>Bacillota</taxon>
        <taxon>Clostridia</taxon>
        <taxon>Lachnospirales</taxon>
        <taxon>Lachnospiraceae</taxon>
        <taxon>Lachnobacterium</taxon>
    </lineage>
</organism>
<dbReference type="AlphaFoldDB" id="A0A1H9UG78"/>
<protein>
    <submittedName>
        <fullName evidence="5">MobA/MobL family protein</fullName>
    </submittedName>
</protein>
<evidence type="ECO:0000256" key="3">
    <source>
        <dbReference type="SAM" id="MobiDB-lite"/>
    </source>
</evidence>
<dbReference type="InterPro" id="IPR005053">
    <property type="entry name" value="MobA_MobL"/>
</dbReference>